<protein>
    <recommendedName>
        <fullName evidence="5">Aminopeptidase N</fullName>
        <ecNumber evidence="4">3.4.11.2</ecNumber>
    </recommendedName>
    <alternativeName>
        <fullName evidence="12">Alanine aminopeptidase</fullName>
    </alternativeName>
    <alternativeName>
        <fullName evidence="13">Lysyl aminopeptidase</fullName>
    </alternativeName>
</protein>
<evidence type="ECO:0000256" key="11">
    <source>
        <dbReference type="ARBA" id="ARBA00023049"/>
    </source>
</evidence>
<evidence type="ECO:0000256" key="5">
    <source>
        <dbReference type="ARBA" id="ARBA00015611"/>
    </source>
</evidence>
<comment type="cofactor">
    <cofactor evidence="2">
        <name>Zn(2+)</name>
        <dbReference type="ChEBI" id="CHEBI:29105"/>
    </cofactor>
</comment>
<dbReference type="SUPFAM" id="SSF63737">
    <property type="entry name" value="Leukotriene A4 hydrolase N-terminal domain"/>
    <property type="match status" value="1"/>
</dbReference>
<dbReference type="Pfam" id="PF11838">
    <property type="entry name" value="ERAP1_C"/>
    <property type="match status" value="1"/>
</dbReference>
<evidence type="ECO:0000256" key="9">
    <source>
        <dbReference type="ARBA" id="ARBA00022801"/>
    </source>
</evidence>
<keyword evidence="10" id="KW-0862">Zinc</keyword>
<evidence type="ECO:0000256" key="3">
    <source>
        <dbReference type="ARBA" id="ARBA00010136"/>
    </source>
</evidence>
<dbReference type="GO" id="GO:0005737">
    <property type="term" value="C:cytoplasm"/>
    <property type="evidence" value="ECO:0007669"/>
    <property type="project" value="TreeGrafter"/>
</dbReference>
<evidence type="ECO:0000259" key="16">
    <source>
        <dbReference type="Pfam" id="PF17900"/>
    </source>
</evidence>
<keyword evidence="8" id="KW-0479">Metal-binding</keyword>
<evidence type="ECO:0000313" key="18">
    <source>
        <dbReference type="Proteomes" id="UP000231586"/>
    </source>
</evidence>
<dbReference type="FunFam" id="2.60.40.1730:FF:000010">
    <property type="entry name" value="Putative aminopeptidase N"/>
    <property type="match status" value="1"/>
</dbReference>
<dbReference type="GO" id="GO:0042277">
    <property type="term" value="F:peptide binding"/>
    <property type="evidence" value="ECO:0007669"/>
    <property type="project" value="TreeGrafter"/>
</dbReference>
<keyword evidence="11" id="KW-0482">Metalloprotease</keyword>
<dbReference type="RefSeq" id="WP_100348520.1">
    <property type="nucleotide sequence ID" value="NZ_PGTZ01000006.1"/>
</dbReference>
<dbReference type="EC" id="3.4.11.2" evidence="4"/>
<dbReference type="InterPro" id="IPR050344">
    <property type="entry name" value="Peptidase_M1_aminopeptidases"/>
</dbReference>
<gene>
    <name evidence="17" type="ORF">CLV34_0332</name>
</gene>
<reference evidence="17 18" key="1">
    <citation type="submission" date="2017-11" db="EMBL/GenBank/DDBJ databases">
        <title>Genomic Encyclopedia of Archaeal and Bacterial Type Strains, Phase II (KMG-II): From Individual Species to Whole Genera.</title>
        <authorList>
            <person name="Goeker M."/>
        </authorList>
    </citation>
    <scope>NUCLEOTIDE SEQUENCE [LARGE SCALE GENOMIC DNA]</scope>
    <source>
        <strain evidence="17 18">DSM 22413</strain>
    </source>
</reference>
<name>A0A2M8WU89_9MICO</name>
<dbReference type="InterPro" id="IPR001930">
    <property type="entry name" value="Peptidase_M1"/>
</dbReference>
<evidence type="ECO:0000256" key="7">
    <source>
        <dbReference type="ARBA" id="ARBA00022670"/>
    </source>
</evidence>
<dbReference type="InterPro" id="IPR027268">
    <property type="entry name" value="Peptidase_M4/M1_CTD_sf"/>
</dbReference>
<dbReference type="GO" id="GO:0006508">
    <property type="term" value="P:proteolysis"/>
    <property type="evidence" value="ECO:0007669"/>
    <property type="project" value="UniProtKB-KW"/>
</dbReference>
<evidence type="ECO:0000313" key="17">
    <source>
        <dbReference type="EMBL" id="PJI94493.1"/>
    </source>
</evidence>
<keyword evidence="9" id="KW-0378">Hydrolase</keyword>
<evidence type="ECO:0000259" key="15">
    <source>
        <dbReference type="Pfam" id="PF11838"/>
    </source>
</evidence>
<evidence type="ECO:0000256" key="8">
    <source>
        <dbReference type="ARBA" id="ARBA00022723"/>
    </source>
</evidence>
<dbReference type="FunFam" id="1.10.390.10:FF:000004">
    <property type="entry name" value="Aminopeptidase N"/>
    <property type="match status" value="1"/>
</dbReference>
<keyword evidence="18" id="KW-1185">Reference proteome</keyword>
<keyword evidence="7" id="KW-0645">Protease</keyword>
<dbReference type="Gene3D" id="1.10.390.10">
    <property type="entry name" value="Neutral Protease Domain 2"/>
    <property type="match status" value="1"/>
</dbReference>
<evidence type="ECO:0000259" key="14">
    <source>
        <dbReference type="Pfam" id="PF01433"/>
    </source>
</evidence>
<sequence length="860" mass="93504">MPGENLTRDEAVERAGIVQTRSYEVVLDLTTGPTTFRSTTTLRFDATPGGATFVDLVAPTVRSIVLNGRELDPAEVFADSRIAIDELAAENVLVVDADCAYTNTGEGLHRFVDPVDDEVYLYSQFEVPDSRRVYAVFEQPDLKATFQLTVTAPAAWAVVSNSPTPEPVAVEREATDDAAADAQVAAATWTFAPTSVISSYITALVAGPYVGTHSELTSADGRVIPLGVYARASLAEHLDADYIFEKTRQGFVYYEDKFGVPYPFEKYDQLFVPEFNAGAMENAGCVTHTEAYVFRSKVTDAVKERRVVTILHELAHMWFGDLVTMKWWNDLWLNESFAEWASTICTAEATEWTEAWTTFNAMEKTWAYRQDQLPSTHPIVATINDLEDVQVNFDGITYAKGGSVLKQLVAWVGIDAFFAGVGAYFRKHAHGNTVLKDLLVELEATSGRDLSGWSALWLETAGVNTLRPELEIDGDGVITSFAVTQTAPSDYPTIRPHRLAIGFYSLDEQGAMTRHHRVELDVDGERTDVPELVGLQRPDLVLVNDEDLAYAKIRLDDASRAAALAHLSRISDPLARSLVWASVWDATRDGETPATDYVQLVLGNIAAETESTTIRTTLGQLGLAATAYVASERRTATLERVGDGLWELAAAAEPGSDLQFQLVKSFAHEASTPAHAATLQALLAGDTRLEGLEIDTDLRWELLEGLVLLGEAGGDEIDAALADDHTATGQQAAARARAAIPTVEAKAAAFASLVERSDAPNLVARYTGLGFTHVTDPTVLADLVAPYFGSLETLWAERSYHMADTIIHGLYPAPLANEELRAAGQGWLDEHPDAPPALRRIVAENLAATERALAAQAADA</sequence>
<dbReference type="SUPFAM" id="SSF55486">
    <property type="entry name" value="Metalloproteases ('zincins'), catalytic domain"/>
    <property type="match status" value="1"/>
</dbReference>
<feature type="domain" description="ERAP1-like C-terminal" evidence="15">
    <location>
        <begin position="540"/>
        <end position="851"/>
    </location>
</feature>
<keyword evidence="6 17" id="KW-0031">Aminopeptidase</keyword>
<dbReference type="AlphaFoldDB" id="A0A2M8WU89"/>
<dbReference type="Gene3D" id="2.60.40.1730">
    <property type="entry name" value="tricorn interacting facor f3 domain"/>
    <property type="match status" value="1"/>
</dbReference>
<evidence type="ECO:0000256" key="13">
    <source>
        <dbReference type="ARBA" id="ARBA00031533"/>
    </source>
</evidence>
<dbReference type="PANTHER" id="PTHR11533:SF174">
    <property type="entry name" value="PUROMYCIN-SENSITIVE AMINOPEPTIDASE-RELATED"/>
    <property type="match status" value="1"/>
</dbReference>
<accession>A0A2M8WU89</accession>
<evidence type="ECO:0000256" key="1">
    <source>
        <dbReference type="ARBA" id="ARBA00000098"/>
    </source>
</evidence>
<dbReference type="PRINTS" id="PR00756">
    <property type="entry name" value="ALADIPTASE"/>
</dbReference>
<dbReference type="EMBL" id="PGTZ01000006">
    <property type="protein sequence ID" value="PJI94493.1"/>
    <property type="molecule type" value="Genomic_DNA"/>
</dbReference>
<organism evidence="17 18">
    <name type="scientific">Luteimicrobium subarcticum</name>
    <dbReference type="NCBI Taxonomy" id="620910"/>
    <lineage>
        <taxon>Bacteria</taxon>
        <taxon>Bacillati</taxon>
        <taxon>Actinomycetota</taxon>
        <taxon>Actinomycetes</taxon>
        <taxon>Micrococcales</taxon>
        <taxon>Luteimicrobium</taxon>
    </lineage>
</organism>
<evidence type="ECO:0000256" key="10">
    <source>
        <dbReference type="ARBA" id="ARBA00022833"/>
    </source>
</evidence>
<comment type="similarity">
    <text evidence="3">Belongs to the peptidase M1 family.</text>
</comment>
<proteinExistence type="inferred from homology"/>
<dbReference type="GO" id="GO:0005615">
    <property type="term" value="C:extracellular space"/>
    <property type="evidence" value="ECO:0007669"/>
    <property type="project" value="TreeGrafter"/>
</dbReference>
<comment type="catalytic activity">
    <reaction evidence="1">
        <text>Release of an N-terminal amino acid, Xaa-|-Yaa- from a peptide, amide or arylamide. Xaa is preferably Ala, but may be most amino acids including Pro (slow action). When a terminal hydrophobic residue is followed by a prolyl residue, the two may be released as an intact Xaa-Pro dipeptide.</text>
        <dbReference type="EC" id="3.4.11.2"/>
    </reaction>
</comment>
<dbReference type="InterPro" id="IPR012778">
    <property type="entry name" value="Pept_M1_aminopeptidase"/>
</dbReference>
<dbReference type="InterPro" id="IPR024571">
    <property type="entry name" value="ERAP1-like_C_dom"/>
</dbReference>
<comment type="caution">
    <text evidence="17">The sequence shown here is derived from an EMBL/GenBank/DDBJ whole genome shotgun (WGS) entry which is preliminary data.</text>
</comment>
<dbReference type="NCBIfam" id="TIGR02412">
    <property type="entry name" value="pepN_strep_liv"/>
    <property type="match status" value="1"/>
</dbReference>
<dbReference type="InterPro" id="IPR042097">
    <property type="entry name" value="Aminopeptidase_N-like_N_sf"/>
</dbReference>
<dbReference type="InterPro" id="IPR014782">
    <property type="entry name" value="Peptidase_M1_dom"/>
</dbReference>
<dbReference type="InterPro" id="IPR045357">
    <property type="entry name" value="Aminopeptidase_N-like_N"/>
</dbReference>
<dbReference type="GO" id="GO:0008270">
    <property type="term" value="F:zinc ion binding"/>
    <property type="evidence" value="ECO:0007669"/>
    <property type="project" value="InterPro"/>
</dbReference>
<dbReference type="GO" id="GO:0043171">
    <property type="term" value="P:peptide catabolic process"/>
    <property type="evidence" value="ECO:0007669"/>
    <property type="project" value="TreeGrafter"/>
</dbReference>
<dbReference type="CDD" id="cd09602">
    <property type="entry name" value="M1_APN"/>
    <property type="match status" value="1"/>
</dbReference>
<dbReference type="OrthoDB" id="100605at2"/>
<dbReference type="GO" id="GO:0016285">
    <property type="term" value="F:alanyl aminopeptidase activity"/>
    <property type="evidence" value="ECO:0007669"/>
    <property type="project" value="UniProtKB-EC"/>
</dbReference>
<feature type="domain" description="Peptidase M1 membrane alanine aminopeptidase" evidence="14">
    <location>
        <begin position="243"/>
        <end position="451"/>
    </location>
</feature>
<dbReference type="Pfam" id="PF01433">
    <property type="entry name" value="Peptidase_M1"/>
    <property type="match status" value="1"/>
</dbReference>
<evidence type="ECO:0000256" key="4">
    <source>
        <dbReference type="ARBA" id="ARBA00012564"/>
    </source>
</evidence>
<dbReference type="Proteomes" id="UP000231586">
    <property type="component" value="Unassembled WGS sequence"/>
</dbReference>
<evidence type="ECO:0000256" key="2">
    <source>
        <dbReference type="ARBA" id="ARBA00001947"/>
    </source>
</evidence>
<dbReference type="PANTHER" id="PTHR11533">
    <property type="entry name" value="PROTEASE M1 ZINC METALLOPROTEASE"/>
    <property type="match status" value="1"/>
</dbReference>
<dbReference type="Pfam" id="PF17900">
    <property type="entry name" value="Peptidase_M1_N"/>
    <property type="match status" value="1"/>
</dbReference>
<dbReference type="GO" id="GO:0016020">
    <property type="term" value="C:membrane"/>
    <property type="evidence" value="ECO:0007669"/>
    <property type="project" value="TreeGrafter"/>
</dbReference>
<evidence type="ECO:0000256" key="6">
    <source>
        <dbReference type="ARBA" id="ARBA00022438"/>
    </source>
</evidence>
<feature type="domain" description="Aminopeptidase N-like N-terminal" evidence="16">
    <location>
        <begin position="107"/>
        <end position="200"/>
    </location>
</feature>
<evidence type="ECO:0000256" key="12">
    <source>
        <dbReference type="ARBA" id="ARBA00029811"/>
    </source>
</evidence>
<dbReference type="GO" id="GO:0070006">
    <property type="term" value="F:metalloaminopeptidase activity"/>
    <property type="evidence" value="ECO:0007669"/>
    <property type="project" value="TreeGrafter"/>
</dbReference>